<dbReference type="EMBL" id="JAUFSA010000001">
    <property type="protein sequence ID" value="MDP7733678.1"/>
    <property type="molecule type" value="Genomic_DNA"/>
</dbReference>
<reference evidence="2" key="1">
    <citation type="submission" date="2023-06" db="EMBL/GenBank/DDBJ databases">
        <title>Identification of two novel mycobacterium reveal diversities and complexities of Mycobacterium gordonae clade.</title>
        <authorList>
            <person name="Matsumoto Y."/>
            <person name="Nakamura S."/>
            <person name="Motooka D."/>
            <person name="Fukushima K."/>
        </authorList>
    </citation>
    <scope>NUCLEOTIDE SEQUENCE</scope>
    <source>
        <strain evidence="2">TY812</strain>
    </source>
</reference>
<organism evidence="2 3">
    <name type="scientific">Mycobacterium paragordonae</name>
    <dbReference type="NCBI Taxonomy" id="1389713"/>
    <lineage>
        <taxon>Bacteria</taxon>
        <taxon>Bacillati</taxon>
        <taxon>Actinomycetota</taxon>
        <taxon>Actinomycetes</taxon>
        <taxon>Mycobacteriales</taxon>
        <taxon>Mycobacteriaceae</taxon>
        <taxon>Mycobacterium</taxon>
    </lineage>
</organism>
<gene>
    <name evidence="2" type="ORF">QXL92_02755</name>
</gene>
<protein>
    <submittedName>
        <fullName evidence="2">DUF6378 domain-containing protein</fullName>
    </submittedName>
</protein>
<name>A0AAJ1RY25_9MYCO</name>
<evidence type="ECO:0000259" key="1">
    <source>
        <dbReference type="Pfam" id="PF19905"/>
    </source>
</evidence>
<dbReference type="Proteomes" id="UP001229081">
    <property type="component" value="Unassembled WGS sequence"/>
</dbReference>
<dbReference type="InterPro" id="IPR045958">
    <property type="entry name" value="DUF6378"/>
</dbReference>
<sequence length="189" mass="21578">MPESILQEAERLINGERQESYGNATESHERIADLWTAYLGDVTPLTAFDVVNMMVLLKVSRSKGGLNSHQFQRDSYVDIAGYAALGERIHQEISAGIEDGPRYIVGWDFHIGQREPVVEVEPRQWDSLYVTPWDVEVRDDDGDIWKHDEVRGWGFKSSPSGRLFFVEEHGETSKDYNYVGPFVEILEGE</sequence>
<evidence type="ECO:0000313" key="3">
    <source>
        <dbReference type="Proteomes" id="UP001229081"/>
    </source>
</evidence>
<comment type="caution">
    <text evidence="2">The sequence shown here is derived from an EMBL/GenBank/DDBJ whole genome shotgun (WGS) entry which is preliminary data.</text>
</comment>
<dbReference type="RefSeq" id="WP_306254610.1">
    <property type="nucleotide sequence ID" value="NZ_JAUFSA010000001.1"/>
</dbReference>
<proteinExistence type="predicted"/>
<dbReference type="AlphaFoldDB" id="A0AAJ1RY25"/>
<dbReference type="Pfam" id="PF19905">
    <property type="entry name" value="DUF6378"/>
    <property type="match status" value="1"/>
</dbReference>
<evidence type="ECO:0000313" key="2">
    <source>
        <dbReference type="EMBL" id="MDP7733678.1"/>
    </source>
</evidence>
<accession>A0AAJ1RY25</accession>
<feature type="domain" description="DUF6378" evidence="1">
    <location>
        <begin position="5"/>
        <end position="89"/>
    </location>
</feature>